<evidence type="ECO:0000256" key="1">
    <source>
        <dbReference type="ARBA" id="ARBA00004300"/>
    </source>
</evidence>
<dbReference type="GO" id="GO:0005814">
    <property type="term" value="C:centriole"/>
    <property type="evidence" value="ECO:0007669"/>
    <property type="project" value="TreeGrafter"/>
</dbReference>
<dbReference type="Proteomes" id="UP000549394">
    <property type="component" value="Unassembled WGS sequence"/>
</dbReference>
<keyword evidence="3 5" id="KW-0175">Coiled coil</keyword>
<proteinExistence type="predicted"/>
<evidence type="ECO:0000313" key="7">
    <source>
        <dbReference type="EMBL" id="CAD5124892.1"/>
    </source>
</evidence>
<feature type="coiled-coil region" evidence="5">
    <location>
        <begin position="185"/>
        <end position="509"/>
    </location>
</feature>
<reference evidence="7 8" key="1">
    <citation type="submission" date="2020-08" db="EMBL/GenBank/DDBJ databases">
        <authorList>
            <person name="Hejnol A."/>
        </authorList>
    </citation>
    <scope>NUCLEOTIDE SEQUENCE [LARGE SCALE GENOMIC DNA]</scope>
</reference>
<comment type="subcellular location">
    <subcellularLocation>
        <location evidence="1">Cytoplasm</location>
        <location evidence="1">Cytoskeleton</location>
        <location evidence="1">Microtubule organizing center</location>
        <location evidence="1">Centrosome</location>
    </subcellularLocation>
</comment>
<dbReference type="GO" id="GO:0097539">
    <property type="term" value="C:ciliary transition fiber"/>
    <property type="evidence" value="ECO:0007669"/>
    <property type="project" value="TreeGrafter"/>
</dbReference>
<dbReference type="InterPro" id="IPR052116">
    <property type="entry name" value="Centro_Cilium_Assembly"/>
</dbReference>
<keyword evidence="2" id="KW-0963">Cytoplasm</keyword>
<dbReference type="EMBL" id="CAJFCJ010000024">
    <property type="protein sequence ID" value="CAD5124892.1"/>
    <property type="molecule type" value="Genomic_DNA"/>
</dbReference>
<dbReference type="GO" id="GO:0005813">
    <property type="term" value="C:centrosome"/>
    <property type="evidence" value="ECO:0007669"/>
    <property type="project" value="UniProtKB-SubCell"/>
</dbReference>
<evidence type="ECO:0000313" key="8">
    <source>
        <dbReference type="Proteomes" id="UP000549394"/>
    </source>
</evidence>
<evidence type="ECO:0000256" key="2">
    <source>
        <dbReference type="ARBA" id="ARBA00022490"/>
    </source>
</evidence>
<name>A0A7I8W9S4_9ANNE</name>
<comment type="caution">
    <text evidence="7">The sequence shown here is derived from an EMBL/GenBank/DDBJ whole genome shotgun (WGS) entry which is preliminary data.</text>
</comment>
<dbReference type="GO" id="GO:0051660">
    <property type="term" value="P:establishment of centrosome localization"/>
    <property type="evidence" value="ECO:0007669"/>
    <property type="project" value="TreeGrafter"/>
</dbReference>
<evidence type="ECO:0000256" key="6">
    <source>
        <dbReference type="SAM" id="MobiDB-lite"/>
    </source>
</evidence>
<evidence type="ECO:0000256" key="4">
    <source>
        <dbReference type="ARBA" id="ARBA00023212"/>
    </source>
</evidence>
<feature type="region of interest" description="Disordered" evidence="6">
    <location>
        <begin position="681"/>
        <end position="709"/>
    </location>
</feature>
<organism evidence="7 8">
    <name type="scientific">Dimorphilus gyrociliatus</name>
    <dbReference type="NCBI Taxonomy" id="2664684"/>
    <lineage>
        <taxon>Eukaryota</taxon>
        <taxon>Metazoa</taxon>
        <taxon>Spiralia</taxon>
        <taxon>Lophotrochozoa</taxon>
        <taxon>Annelida</taxon>
        <taxon>Polychaeta</taxon>
        <taxon>Polychaeta incertae sedis</taxon>
        <taxon>Dinophilidae</taxon>
        <taxon>Dimorphilus</taxon>
    </lineage>
</organism>
<protein>
    <submittedName>
        <fullName evidence="7">DgyrCDS13144</fullName>
    </submittedName>
</protein>
<keyword evidence="8" id="KW-1185">Reference proteome</keyword>
<evidence type="ECO:0000256" key="3">
    <source>
        <dbReference type="ARBA" id="ARBA00023054"/>
    </source>
</evidence>
<keyword evidence="4" id="KW-0206">Cytoskeleton</keyword>
<feature type="coiled-coil region" evidence="5">
    <location>
        <begin position="553"/>
        <end position="580"/>
    </location>
</feature>
<dbReference type="AlphaFoldDB" id="A0A7I8W9S4"/>
<feature type="coiled-coil region" evidence="5">
    <location>
        <begin position="11"/>
        <end position="84"/>
    </location>
</feature>
<dbReference type="OrthoDB" id="311279at2759"/>
<evidence type="ECO:0000256" key="5">
    <source>
        <dbReference type="SAM" id="Coils"/>
    </source>
</evidence>
<accession>A0A7I8W9S4</accession>
<dbReference type="GO" id="GO:0060271">
    <property type="term" value="P:cilium assembly"/>
    <property type="evidence" value="ECO:0007669"/>
    <property type="project" value="TreeGrafter"/>
</dbReference>
<sequence>MADPIELQNLLADERERIEEHKKNYQILKSQHQRLQDEFNVVQTDFKSSLEESQMMKEKYTQLIEQLRRDLMQRGAELEEAKSQIISKQKLEILKLEFADDYDSPYKRKLIAAEEELEFVRSDLTKLKYDYSFLKSEYEHQTVERERILAEQNFRHDTEVKALRKEKEVLVNRQNKASKIDAEKSMQLQRENTQLNAKLKNLISEIEELRAQKEHVGLQNDQVCRLQQKQLNEHNVNCKALEAEKQTLKGHVESLQKEIRESLDNQNILSSRVHELERENVTYKGKATEAEHLCKVEITNIKMQMLRERGNLERERDRLLNEIEELKTQLEISQHEADSKTQLIVDKEREIVKRVQAAREEEWKKLNEIDNERLQYETKLQEMERRRIDEDNHTANEKQKLEERLRQSEIEKDDLERAVVNLKSKISQIESVTHQVEQERKENSDLKNQLNRLETEFGSYISSEQQLMQDNDELQINIKRLEKEILKIKENAKQDFENLEKKCDQERIVWAEDRSNLLHRLSQTENQLSTSSTELRRMNDLQAKKKHQYSALVSKMKNKLKLYQVKKEELEIERDALKKCIPSEQHNRIKKQLNDLLRRHRDFRHLLLTGNPSETAAEEKQGTSFNSDSALLVGSDRLNSTFLDYEKDLMDIKTRVDELEEAQMKQTIALKQNLVRSISPVLSSTDVEDDKDNGTEKDNVNSEELSSPA</sequence>
<dbReference type="GO" id="GO:0005794">
    <property type="term" value="C:Golgi apparatus"/>
    <property type="evidence" value="ECO:0007669"/>
    <property type="project" value="TreeGrafter"/>
</dbReference>
<dbReference type="PANTHER" id="PTHR23170">
    <property type="entry name" value="NY-REN-58 ANTIGEN"/>
    <property type="match status" value="1"/>
</dbReference>
<dbReference type="PANTHER" id="PTHR23170:SF2">
    <property type="entry name" value="CENTROSOMAL PROTEIN OF 83 KDA"/>
    <property type="match status" value="1"/>
</dbReference>
<gene>
    <name evidence="7" type="ORF">DGYR_LOCUS12366</name>
</gene>